<dbReference type="Gene3D" id="1.25.40.340">
    <property type="match status" value="1"/>
</dbReference>
<sequence>MSLVVEQTLPYKPSELQLDDAQRWARLLPLIRPSIRIFQKTGDNAIAIDTSLATSRQIPLAVIGAPGAFSSKILEVTKVAALVIQEAGQSIQTHPEAIFDALKQNGFELGKGLIILGNAPKSAVVTFDSGAMKVDVESAFQFDHVLSLLSSSKDEVQTELRSLEALLKDFVASYKSTRSMLHERKSGSGPSISHALDTAEFNSAKAAVDKDLSHLLASSQASKDDTNNSNVVYSVHFSDINGLSRLENNILIHEVSEYFERRGLPSHITHSSILDRENLARGWEISVASISQTFLGTRDKPKNTLANSNIAETSAPRPHEVTSKIQYSDMQVRKIITAGCEKVIASEAIITEYDTIVGDGDCGYTLRDGAKQVMSFIGDGDRDLSQLPHILCELVDGLEVNMGGTSGALYCIFISALAQSLCDALSFPSALRQALGHLLMYTRARLGDRTCLDCLIPFIETLVETGSSEKALEDAILGVESTKKLEAKLGRSSYLDESATRGVPDPGAYGLLMLLEGMVGAK</sequence>
<comment type="caution">
    <text evidence="4">The sequence shown here is derived from an EMBL/GenBank/DDBJ whole genome shotgun (WGS) entry which is preliminary data.</text>
</comment>
<dbReference type="PANTHER" id="PTHR28629:SF4">
    <property type="entry name" value="TRIOKINASE_FMN CYCLASE"/>
    <property type="match status" value="1"/>
</dbReference>
<keyword evidence="5" id="KW-1185">Reference proteome</keyword>
<protein>
    <submittedName>
        <fullName evidence="4">Dihydroxyacetone kinase</fullName>
    </submittedName>
</protein>
<dbReference type="InterPro" id="IPR004007">
    <property type="entry name" value="DhaL_dom"/>
</dbReference>
<keyword evidence="2 4" id="KW-0418">Kinase</keyword>
<dbReference type="PROSITE" id="PS51480">
    <property type="entry name" value="DHAL"/>
    <property type="match status" value="1"/>
</dbReference>
<organism evidence="4 5">
    <name type="scientific">Phlyctema vagabunda</name>
    <dbReference type="NCBI Taxonomy" id="108571"/>
    <lineage>
        <taxon>Eukaryota</taxon>
        <taxon>Fungi</taxon>
        <taxon>Dikarya</taxon>
        <taxon>Ascomycota</taxon>
        <taxon>Pezizomycotina</taxon>
        <taxon>Leotiomycetes</taxon>
        <taxon>Helotiales</taxon>
        <taxon>Dermateaceae</taxon>
        <taxon>Phlyctema</taxon>
    </lineage>
</organism>
<name>A0ABR4P4V3_9HELO</name>
<reference evidence="4 5" key="1">
    <citation type="submission" date="2024-06" db="EMBL/GenBank/DDBJ databases">
        <title>Complete genome of Phlyctema vagabunda strain 19-DSS-EL-015.</title>
        <authorList>
            <person name="Fiorenzani C."/>
        </authorList>
    </citation>
    <scope>NUCLEOTIDE SEQUENCE [LARGE SCALE GENOMIC DNA]</scope>
    <source>
        <strain evidence="4 5">19-DSS-EL-015</strain>
    </source>
</reference>
<gene>
    <name evidence="4" type="ORF">PVAG01_10051</name>
</gene>
<dbReference type="Pfam" id="PF02734">
    <property type="entry name" value="Dak2"/>
    <property type="match status" value="1"/>
</dbReference>
<dbReference type="InterPro" id="IPR036117">
    <property type="entry name" value="DhaL_dom_sf"/>
</dbReference>
<dbReference type="Proteomes" id="UP001629113">
    <property type="component" value="Unassembled WGS sequence"/>
</dbReference>
<dbReference type="PANTHER" id="PTHR28629">
    <property type="entry name" value="TRIOKINASE/FMN CYCLASE"/>
    <property type="match status" value="1"/>
</dbReference>
<dbReference type="EMBL" id="JBFCZG010000009">
    <property type="protein sequence ID" value="KAL3418335.1"/>
    <property type="molecule type" value="Genomic_DNA"/>
</dbReference>
<dbReference type="GO" id="GO:0016301">
    <property type="term" value="F:kinase activity"/>
    <property type="evidence" value="ECO:0007669"/>
    <property type="project" value="UniProtKB-KW"/>
</dbReference>
<evidence type="ECO:0000256" key="1">
    <source>
        <dbReference type="ARBA" id="ARBA00022679"/>
    </source>
</evidence>
<keyword evidence="1" id="KW-0808">Transferase</keyword>
<accession>A0ABR4P4V3</accession>
<dbReference type="SMART" id="SM01120">
    <property type="entry name" value="Dak2"/>
    <property type="match status" value="1"/>
</dbReference>
<evidence type="ECO:0000256" key="2">
    <source>
        <dbReference type="ARBA" id="ARBA00022777"/>
    </source>
</evidence>
<evidence type="ECO:0000259" key="3">
    <source>
        <dbReference type="PROSITE" id="PS51480"/>
    </source>
</evidence>
<dbReference type="SUPFAM" id="SSF101473">
    <property type="entry name" value="DhaL-like"/>
    <property type="match status" value="1"/>
</dbReference>
<feature type="domain" description="DhaL" evidence="3">
    <location>
        <begin position="330"/>
        <end position="520"/>
    </location>
</feature>
<proteinExistence type="predicted"/>
<evidence type="ECO:0000313" key="4">
    <source>
        <dbReference type="EMBL" id="KAL3418335.1"/>
    </source>
</evidence>
<evidence type="ECO:0000313" key="5">
    <source>
        <dbReference type="Proteomes" id="UP001629113"/>
    </source>
</evidence>
<dbReference type="InterPro" id="IPR050861">
    <property type="entry name" value="Dihydroxyacetone_Kinase"/>
</dbReference>